<dbReference type="AlphaFoldDB" id="A0A5A9GFB7"/>
<protein>
    <submittedName>
        <fullName evidence="2">Uncharacterized protein</fullName>
    </submittedName>
</protein>
<evidence type="ECO:0000313" key="3">
    <source>
        <dbReference type="Proteomes" id="UP000324927"/>
    </source>
</evidence>
<evidence type="ECO:0000256" key="1">
    <source>
        <dbReference type="SAM" id="MobiDB-lite"/>
    </source>
</evidence>
<accession>A0A5A9GFB7</accession>
<sequence length="74" mass="8117">MAKAAVFARQPRLFIDRIPLPAAKSGRRVCSTRFRGQLVQGPERHRRSGPHIGCWRGGAGKSVEASAPIITPRQ</sequence>
<dbReference type="OrthoDB" id="7303458at2"/>
<organism evidence="2 3">
    <name type="scientific">Azospirillum lipoferum</name>
    <dbReference type="NCBI Taxonomy" id="193"/>
    <lineage>
        <taxon>Bacteria</taxon>
        <taxon>Pseudomonadati</taxon>
        <taxon>Pseudomonadota</taxon>
        <taxon>Alphaproteobacteria</taxon>
        <taxon>Rhodospirillales</taxon>
        <taxon>Azospirillaceae</taxon>
        <taxon>Azospirillum</taxon>
    </lineage>
</organism>
<proteinExistence type="predicted"/>
<comment type="caution">
    <text evidence="2">The sequence shown here is derived from an EMBL/GenBank/DDBJ whole genome shotgun (WGS) entry which is preliminary data.</text>
</comment>
<name>A0A5A9GFB7_AZOLI</name>
<dbReference type="Proteomes" id="UP000324927">
    <property type="component" value="Unassembled WGS sequence"/>
</dbReference>
<feature type="region of interest" description="Disordered" evidence="1">
    <location>
        <begin position="40"/>
        <end position="74"/>
    </location>
</feature>
<evidence type="ECO:0000313" key="2">
    <source>
        <dbReference type="EMBL" id="KAA0593017.1"/>
    </source>
</evidence>
<dbReference type="EMBL" id="VTTN01000013">
    <property type="protein sequence ID" value="KAA0593017.1"/>
    <property type="molecule type" value="Genomic_DNA"/>
</dbReference>
<gene>
    <name evidence="2" type="ORF">FZ942_26200</name>
</gene>
<reference evidence="2 3" key="1">
    <citation type="submission" date="2019-08" db="EMBL/GenBank/DDBJ databases">
        <authorList>
            <person name="Grouzdev D."/>
            <person name="Tikhonova E."/>
            <person name="Kravchenko I."/>
        </authorList>
    </citation>
    <scope>NUCLEOTIDE SEQUENCE [LARGE SCALE GENOMIC DNA]</scope>
    <source>
        <strain evidence="2 3">59b</strain>
    </source>
</reference>
<keyword evidence="3" id="KW-1185">Reference proteome</keyword>
<dbReference type="RefSeq" id="WP_149234011.1">
    <property type="nucleotide sequence ID" value="NZ_JALJXJ010000015.1"/>
</dbReference>